<evidence type="ECO:0000313" key="2">
    <source>
        <dbReference type="Proteomes" id="UP000694551"/>
    </source>
</evidence>
<dbReference type="Proteomes" id="UP000694551">
    <property type="component" value="Unplaced"/>
</dbReference>
<reference evidence="1" key="1">
    <citation type="submission" date="2025-08" db="UniProtKB">
        <authorList>
            <consortium name="Ensembl"/>
        </authorList>
    </citation>
    <scope>IDENTIFICATION</scope>
</reference>
<evidence type="ECO:0000313" key="1">
    <source>
        <dbReference type="Ensembl" id="ENSSOCP00000018768.1"/>
    </source>
</evidence>
<proteinExistence type="predicted"/>
<keyword evidence="2" id="KW-1185">Reference proteome</keyword>
<organism evidence="1 2">
    <name type="scientific">Strix occidentalis caurina</name>
    <name type="common">northern spotted owl</name>
    <dbReference type="NCBI Taxonomy" id="311401"/>
    <lineage>
        <taxon>Eukaryota</taxon>
        <taxon>Metazoa</taxon>
        <taxon>Chordata</taxon>
        <taxon>Craniata</taxon>
        <taxon>Vertebrata</taxon>
        <taxon>Euteleostomi</taxon>
        <taxon>Archelosauria</taxon>
        <taxon>Archosauria</taxon>
        <taxon>Dinosauria</taxon>
        <taxon>Saurischia</taxon>
        <taxon>Theropoda</taxon>
        <taxon>Coelurosauria</taxon>
        <taxon>Aves</taxon>
        <taxon>Neognathae</taxon>
        <taxon>Neoaves</taxon>
        <taxon>Telluraves</taxon>
        <taxon>Strigiformes</taxon>
        <taxon>Strigidae</taxon>
        <taxon>Strix</taxon>
    </lineage>
</organism>
<dbReference type="AlphaFoldDB" id="A0A8D0FL54"/>
<name>A0A8D0FL54_STROC</name>
<sequence length="77" mass="8892">LSILHLLFSIVAGLVPQPDLENFIRKCQLQEGCSFPSVCRGLVLTCTSGIRFARGMFSWCQVNFFFCCPDFFFFFFF</sequence>
<accession>A0A8D0FL54</accession>
<reference evidence="1" key="2">
    <citation type="submission" date="2025-09" db="UniProtKB">
        <authorList>
            <consortium name="Ensembl"/>
        </authorList>
    </citation>
    <scope>IDENTIFICATION</scope>
</reference>
<dbReference type="Ensembl" id="ENSSOCT00000019242.1">
    <property type="protein sequence ID" value="ENSSOCP00000018768.1"/>
    <property type="gene ID" value="ENSSOCG00000014068.1"/>
</dbReference>
<protein>
    <submittedName>
        <fullName evidence="1">Uncharacterized protein</fullName>
    </submittedName>
</protein>